<accession>A0A0G3G8Z0</accession>
<comment type="function">
    <text evidence="6 7">Involved in the assembly process of the P-ring formation. It may associate with FlgF on the rod constituting a structure essential for the P-ring assembly or may act as a modulator protein for the P-ring assembly.</text>
</comment>
<name>A0A0G3G8Z0_9GAMM</name>
<keyword evidence="5 7" id="KW-0574">Periplasm</keyword>
<proteinExistence type="inferred from homology"/>
<dbReference type="AlphaFoldDB" id="A0A0G3G8Z0"/>
<gene>
    <name evidence="9" type="ORF">TVD_07925</name>
</gene>
<dbReference type="KEGG" id="tvr:TVD_07925"/>
<dbReference type="GO" id="GO:0042597">
    <property type="term" value="C:periplasmic space"/>
    <property type="evidence" value="ECO:0007669"/>
    <property type="project" value="UniProtKB-SubCell"/>
</dbReference>
<reference evidence="9 10" key="1">
    <citation type="submission" date="2015-04" db="EMBL/GenBank/DDBJ databases">
        <title>Complete Sequence for the Genome of the Thioalkalivibrio versutus D301.</title>
        <authorList>
            <person name="Mu T."/>
            <person name="Zhou J."/>
            <person name="Xu X."/>
        </authorList>
    </citation>
    <scope>NUCLEOTIDE SEQUENCE [LARGE SCALE GENOMIC DNA]</scope>
    <source>
        <strain evidence="9 10">D301</strain>
    </source>
</reference>
<evidence type="ECO:0000256" key="1">
    <source>
        <dbReference type="ARBA" id="ARBA00004418"/>
    </source>
</evidence>
<sequence length="225" mass="24794">MFTLVLLSTSARAEVHPVDDIRLAAEQFLIQELGVTDTEKDVSIEIGQLDKRLRLVPCTDGLEARFPPGGRRDGNTAVHIQCAGPVTWQLYVPATVERYAEVLVANRTLPRQHTLSAGDLRFQRIETSRHAGSYHEEKNALIGQQTRRSIRPGQIIGTQHVSPREIISRGQRVTILAENGSIAIRMQGEALENGTLGERIRVKNASSGRVVEGEIQASGHIRVAL</sequence>
<evidence type="ECO:0000313" key="9">
    <source>
        <dbReference type="EMBL" id="AKJ95291.1"/>
    </source>
</evidence>
<evidence type="ECO:0000256" key="3">
    <source>
        <dbReference type="ARBA" id="ARBA00014754"/>
    </source>
</evidence>
<keyword evidence="9" id="KW-0966">Cell projection</keyword>
<dbReference type="Pfam" id="PF17656">
    <property type="entry name" value="ChapFlgA_N"/>
    <property type="match status" value="1"/>
</dbReference>
<keyword evidence="4" id="KW-0732">Signal</keyword>
<keyword evidence="7" id="KW-1005">Bacterial flagellum biogenesis</keyword>
<dbReference type="CDD" id="cd11614">
    <property type="entry name" value="SAF_CpaB_FlgA_like"/>
    <property type="match status" value="1"/>
</dbReference>
<dbReference type="InterPro" id="IPR041231">
    <property type="entry name" value="FlgA_N"/>
</dbReference>
<dbReference type="InterPro" id="IPR017585">
    <property type="entry name" value="SAF_FlgA"/>
</dbReference>
<evidence type="ECO:0000259" key="8">
    <source>
        <dbReference type="SMART" id="SM00858"/>
    </source>
</evidence>
<dbReference type="PANTHER" id="PTHR36307:SF1">
    <property type="entry name" value="FLAGELLA BASAL BODY P-RING FORMATION PROTEIN FLGA"/>
    <property type="match status" value="1"/>
</dbReference>
<comment type="subcellular location">
    <subcellularLocation>
        <location evidence="1 7">Periplasm</location>
    </subcellularLocation>
</comment>
<dbReference type="SMART" id="SM00858">
    <property type="entry name" value="SAF"/>
    <property type="match status" value="1"/>
</dbReference>
<dbReference type="OrthoDB" id="1669037at2"/>
<dbReference type="NCBIfam" id="TIGR03170">
    <property type="entry name" value="flgA_cterm"/>
    <property type="match status" value="1"/>
</dbReference>
<dbReference type="STRING" id="106634.TVD_07925"/>
<dbReference type="RefSeq" id="WP_047251288.1">
    <property type="nucleotide sequence ID" value="NZ_CP011367.1"/>
</dbReference>
<dbReference type="Proteomes" id="UP000064201">
    <property type="component" value="Chromosome"/>
</dbReference>
<evidence type="ECO:0000256" key="6">
    <source>
        <dbReference type="ARBA" id="ARBA00025643"/>
    </source>
</evidence>
<dbReference type="PANTHER" id="PTHR36307">
    <property type="entry name" value="FLAGELLA BASAL BODY P-RING FORMATION PROTEIN FLGA"/>
    <property type="match status" value="1"/>
</dbReference>
<keyword evidence="9" id="KW-0282">Flagellum</keyword>
<dbReference type="PATRIC" id="fig|106634.4.peg.1617"/>
<keyword evidence="9" id="KW-0969">Cilium</keyword>
<dbReference type="Gene3D" id="2.30.30.760">
    <property type="match status" value="1"/>
</dbReference>
<comment type="similarity">
    <text evidence="2 7">Belongs to the FlgA family.</text>
</comment>
<protein>
    <recommendedName>
        <fullName evidence="3 7">Flagella basal body P-ring formation protein FlgA</fullName>
    </recommendedName>
</protein>
<feature type="domain" description="SAF" evidence="8">
    <location>
        <begin position="100"/>
        <end position="162"/>
    </location>
</feature>
<dbReference type="InterPro" id="IPR013974">
    <property type="entry name" value="SAF"/>
</dbReference>
<keyword evidence="10" id="KW-1185">Reference proteome</keyword>
<evidence type="ECO:0000313" key="10">
    <source>
        <dbReference type="Proteomes" id="UP000064201"/>
    </source>
</evidence>
<dbReference type="Pfam" id="PF13144">
    <property type="entry name" value="ChapFlgA"/>
    <property type="match status" value="1"/>
</dbReference>
<evidence type="ECO:0000256" key="7">
    <source>
        <dbReference type="RuleBase" id="RU362063"/>
    </source>
</evidence>
<evidence type="ECO:0000256" key="5">
    <source>
        <dbReference type="ARBA" id="ARBA00022764"/>
    </source>
</evidence>
<dbReference type="Gene3D" id="3.90.1210.10">
    <property type="entry name" value="Antifreeze-like/N-acetylneuraminic acid synthase C-terminal domain"/>
    <property type="match status" value="1"/>
</dbReference>
<evidence type="ECO:0000256" key="2">
    <source>
        <dbReference type="ARBA" id="ARBA00010474"/>
    </source>
</evidence>
<organism evidence="9 10">
    <name type="scientific">Thioalkalivibrio versutus</name>
    <dbReference type="NCBI Taxonomy" id="106634"/>
    <lineage>
        <taxon>Bacteria</taxon>
        <taxon>Pseudomonadati</taxon>
        <taxon>Pseudomonadota</taxon>
        <taxon>Gammaproteobacteria</taxon>
        <taxon>Chromatiales</taxon>
        <taxon>Ectothiorhodospiraceae</taxon>
        <taxon>Thioalkalivibrio</taxon>
    </lineage>
</organism>
<dbReference type="GO" id="GO:0044780">
    <property type="term" value="P:bacterial-type flagellum assembly"/>
    <property type="evidence" value="ECO:0007669"/>
    <property type="project" value="InterPro"/>
</dbReference>
<dbReference type="EMBL" id="CP011367">
    <property type="protein sequence ID" value="AKJ95291.1"/>
    <property type="molecule type" value="Genomic_DNA"/>
</dbReference>
<dbReference type="InterPro" id="IPR039246">
    <property type="entry name" value="Flagellar_FlgA"/>
</dbReference>
<evidence type="ECO:0000256" key="4">
    <source>
        <dbReference type="ARBA" id="ARBA00022729"/>
    </source>
</evidence>